<dbReference type="EMBL" id="JBHRZH010000012">
    <property type="protein sequence ID" value="MFC3762130.1"/>
    <property type="molecule type" value="Genomic_DNA"/>
</dbReference>
<evidence type="ECO:0000256" key="3">
    <source>
        <dbReference type="ARBA" id="ARBA00023163"/>
    </source>
</evidence>
<dbReference type="InterPro" id="IPR000792">
    <property type="entry name" value="Tscrpt_reg_LuxR_C"/>
</dbReference>
<dbReference type="RefSeq" id="WP_205120675.1">
    <property type="nucleotide sequence ID" value="NZ_JAFBCM010000001.1"/>
</dbReference>
<evidence type="ECO:0000313" key="6">
    <source>
        <dbReference type="Proteomes" id="UP001595699"/>
    </source>
</evidence>
<organism evidence="5 6">
    <name type="scientific">Tenggerimyces flavus</name>
    <dbReference type="NCBI Taxonomy" id="1708749"/>
    <lineage>
        <taxon>Bacteria</taxon>
        <taxon>Bacillati</taxon>
        <taxon>Actinomycetota</taxon>
        <taxon>Actinomycetes</taxon>
        <taxon>Propionibacteriales</taxon>
        <taxon>Nocardioidaceae</taxon>
        <taxon>Tenggerimyces</taxon>
    </lineage>
</organism>
<dbReference type="InterPro" id="IPR003018">
    <property type="entry name" value="GAF"/>
</dbReference>
<dbReference type="SMART" id="SM00421">
    <property type="entry name" value="HTH_LUXR"/>
    <property type="match status" value="1"/>
</dbReference>
<dbReference type="SUPFAM" id="SSF46894">
    <property type="entry name" value="C-terminal effector domain of the bipartite response regulators"/>
    <property type="match status" value="1"/>
</dbReference>
<evidence type="ECO:0000313" key="5">
    <source>
        <dbReference type="EMBL" id="MFC3762130.1"/>
    </source>
</evidence>
<gene>
    <name evidence="5" type="ORF">ACFOUW_14915</name>
</gene>
<accession>A0ABV7YDM7</accession>
<reference evidence="6" key="1">
    <citation type="journal article" date="2019" name="Int. J. Syst. Evol. Microbiol.">
        <title>The Global Catalogue of Microorganisms (GCM) 10K type strain sequencing project: providing services to taxonomists for standard genome sequencing and annotation.</title>
        <authorList>
            <consortium name="The Broad Institute Genomics Platform"/>
            <consortium name="The Broad Institute Genome Sequencing Center for Infectious Disease"/>
            <person name="Wu L."/>
            <person name="Ma J."/>
        </authorList>
    </citation>
    <scope>NUCLEOTIDE SEQUENCE [LARGE SCALE GENOMIC DNA]</scope>
    <source>
        <strain evidence="6">CGMCC 4.7241</strain>
    </source>
</reference>
<keyword evidence="1" id="KW-0805">Transcription regulation</keyword>
<dbReference type="Proteomes" id="UP001595699">
    <property type="component" value="Unassembled WGS sequence"/>
</dbReference>
<sequence>MGSHRARARALERVERLAGSAADADTLWLEAVAELGRVLTFDRWCALRVDPDSLTGYSGIGDYPIEHHREVPKLIVLDAGLGDLSTTPAMVSAETRAVTLRESTGGHLERAVRWREIYEPLGISDELRVLVADGSGVWGSVMFFNSAGDPAFSEDERALLGTVSGLLAAPLRRDAVRPTETQRTERLPGVLLVGDDLRLYDQTAAARAWCDALGAGEAVPAPVWGVVGSLLAAERGYARPVKARVRADDGTYAVIEADRLGAGGIAVTIRQAGVDEVLELLARAYGLSVREGELVRLVVSGLDTKELAERLSISTYTVQDHLKSVFAKTGVRSRRELVSGLFHHAA</sequence>
<evidence type="ECO:0000259" key="4">
    <source>
        <dbReference type="PROSITE" id="PS50043"/>
    </source>
</evidence>
<protein>
    <submittedName>
        <fullName evidence="5">LuxR C-terminal-related transcriptional regulator</fullName>
    </submittedName>
</protein>
<proteinExistence type="predicted"/>
<dbReference type="PANTHER" id="PTHR44688">
    <property type="entry name" value="DNA-BINDING TRANSCRIPTIONAL ACTIVATOR DEVR_DOSR"/>
    <property type="match status" value="1"/>
</dbReference>
<dbReference type="InterPro" id="IPR016032">
    <property type="entry name" value="Sig_transdc_resp-reg_C-effctor"/>
</dbReference>
<dbReference type="Gene3D" id="1.10.10.10">
    <property type="entry name" value="Winged helix-like DNA-binding domain superfamily/Winged helix DNA-binding domain"/>
    <property type="match status" value="1"/>
</dbReference>
<dbReference type="SUPFAM" id="SSF55781">
    <property type="entry name" value="GAF domain-like"/>
    <property type="match status" value="1"/>
</dbReference>
<keyword evidence="6" id="KW-1185">Reference proteome</keyword>
<evidence type="ECO:0000256" key="2">
    <source>
        <dbReference type="ARBA" id="ARBA00023125"/>
    </source>
</evidence>
<evidence type="ECO:0000256" key="1">
    <source>
        <dbReference type="ARBA" id="ARBA00023015"/>
    </source>
</evidence>
<feature type="domain" description="HTH luxR-type" evidence="4">
    <location>
        <begin position="280"/>
        <end position="345"/>
    </location>
</feature>
<dbReference type="CDD" id="cd06170">
    <property type="entry name" value="LuxR_C_like"/>
    <property type="match status" value="1"/>
</dbReference>
<comment type="caution">
    <text evidence="5">The sequence shown here is derived from an EMBL/GenBank/DDBJ whole genome shotgun (WGS) entry which is preliminary data.</text>
</comment>
<dbReference type="Gene3D" id="3.30.450.40">
    <property type="match status" value="1"/>
</dbReference>
<dbReference type="PROSITE" id="PS50043">
    <property type="entry name" value="HTH_LUXR_2"/>
    <property type="match status" value="1"/>
</dbReference>
<dbReference type="InterPro" id="IPR029016">
    <property type="entry name" value="GAF-like_dom_sf"/>
</dbReference>
<keyword evidence="3" id="KW-0804">Transcription</keyword>
<dbReference type="PANTHER" id="PTHR44688:SF16">
    <property type="entry name" value="DNA-BINDING TRANSCRIPTIONAL ACTIVATOR DEVR_DOSR"/>
    <property type="match status" value="1"/>
</dbReference>
<name>A0ABV7YDM7_9ACTN</name>
<keyword evidence="2" id="KW-0238">DNA-binding</keyword>
<dbReference type="InterPro" id="IPR036388">
    <property type="entry name" value="WH-like_DNA-bd_sf"/>
</dbReference>
<dbReference type="Pfam" id="PF00196">
    <property type="entry name" value="GerE"/>
    <property type="match status" value="1"/>
</dbReference>
<dbReference type="Pfam" id="PF01590">
    <property type="entry name" value="GAF"/>
    <property type="match status" value="1"/>
</dbReference>
<dbReference type="PRINTS" id="PR00038">
    <property type="entry name" value="HTHLUXR"/>
</dbReference>